<dbReference type="SMART" id="SM00926">
    <property type="entry name" value="Molybdop_Fe4S4"/>
    <property type="match status" value="1"/>
</dbReference>
<evidence type="ECO:0000256" key="5">
    <source>
        <dbReference type="ARBA" id="ARBA00022729"/>
    </source>
</evidence>
<dbReference type="Gene3D" id="3.30.200.210">
    <property type="match status" value="1"/>
</dbReference>
<dbReference type="Gene3D" id="3.40.228.10">
    <property type="entry name" value="Dimethylsulfoxide Reductase, domain 2"/>
    <property type="match status" value="1"/>
</dbReference>
<dbReference type="InterPro" id="IPR006311">
    <property type="entry name" value="TAT_signal"/>
</dbReference>
<evidence type="ECO:0000256" key="1">
    <source>
        <dbReference type="ARBA" id="ARBA00010312"/>
    </source>
</evidence>
<dbReference type="EMBL" id="UOEK01000112">
    <property type="protein sequence ID" value="VAV97153.1"/>
    <property type="molecule type" value="Genomic_DNA"/>
</dbReference>
<dbReference type="NCBIfam" id="TIGR01409">
    <property type="entry name" value="TAT_signal_seq"/>
    <property type="match status" value="1"/>
</dbReference>
<dbReference type="GO" id="GO:0051539">
    <property type="term" value="F:4 iron, 4 sulfur cluster binding"/>
    <property type="evidence" value="ECO:0007669"/>
    <property type="project" value="UniProtKB-KW"/>
</dbReference>
<evidence type="ECO:0000256" key="8">
    <source>
        <dbReference type="ARBA" id="ARBA00023014"/>
    </source>
</evidence>
<reference evidence="10" key="1">
    <citation type="submission" date="2018-06" db="EMBL/GenBank/DDBJ databases">
        <authorList>
            <person name="Zhirakovskaya E."/>
        </authorList>
    </citation>
    <scope>NUCLEOTIDE SEQUENCE</scope>
</reference>
<evidence type="ECO:0000256" key="6">
    <source>
        <dbReference type="ARBA" id="ARBA00023002"/>
    </source>
</evidence>
<organism evidence="10">
    <name type="scientific">hydrothermal vent metagenome</name>
    <dbReference type="NCBI Taxonomy" id="652676"/>
    <lineage>
        <taxon>unclassified sequences</taxon>
        <taxon>metagenomes</taxon>
        <taxon>ecological metagenomes</taxon>
    </lineage>
</organism>
<evidence type="ECO:0000313" key="10">
    <source>
        <dbReference type="EMBL" id="VAV97153.1"/>
    </source>
</evidence>
<dbReference type="AlphaFoldDB" id="A0A3B0SL89"/>
<name>A0A3B0SL89_9ZZZZ</name>
<evidence type="ECO:0000256" key="2">
    <source>
        <dbReference type="ARBA" id="ARBA00022485"/>
    </source>
</evidence>
<dbReference type="SUPFAM" id="SSF53706">
    <property type="entry name" value="Formate dehydrogenase/DMSO reductase, domains 1-3"/>
    <property type="match status" value="1"/>
</dbReference>
<proteinExistence type="inferred from homology"/>
<dbReference type="PROSITE" id="PS51318">
    <property type="entry name" value="TAT"/>
    <property type="match status" value="1"/>
</dbReference>
<evidence type="ECO:0000256" key="7">
    <source>
        <dbReference type="ARBA" id="ARBA00023004"/>
    </source>
</evidence>
<keyword evidence="4" id="KW-0479">Metal-binding</keyword>
<dbReference type="InterPro" id="IPR006657">
    <property type="entry name" value="MoPterin_dinucl-bd_dom"/>
</dbReference>
<dbReference type="InterPro" id="IPR050612">
    <property type="entry name" value="Prok_Mopterin_Oxidored"/>
</dbReference>
<dbReference type="InterPro" id="IPR009010">
    <property type="entry name" value="Asp_de-COase-like_dom_sf"/>
</dbReference>
<evidence type="ECO:0000256" key="4">
    <source>
        <dbReference type="ARBA" id="ARBA00022723"/>
    </source>
</evidence>
<evidence type="ECO:0000256" key="3">
    <source>
        <dbReference type="ARBA" id="ARBA00022505"/>
    </source>
</evidence>
<dbReference type="GO" id="GO:0043546">
    <property type="term" value="F:molybdopterin cofactor binding"/>
    <property type="evidence" value="ECO:0007669"/>
    <property type="project" value="InterPro"/>
</dbReference>
<protein>
    <submittedName>
        <fullName evidence="10">Molybdopterin oxidoreductase</fullName>
    </submittedName>
</protein>
<dbReference type="GO" id="GO:0046872">
    <property type="term" value="F:metal ion binding"/>
    <property type="evidence" value="ECO:0007669"/>
    <property type="project" value="UniProtKB-KW"/>
</dbReference>
<keyword evidence="2" id="KW-0004">4Fe-4S</keyword>
<accession>A0A3B0SL89</accession>
<dbReference type="SUPFAM" id="SSF50692">
    <property type="entry name" value="ADC-like"/>
    <property type="match status" value="1"/>
</dbReference>
<keyword evidence="7" id="KW-0408">Iron</keyword>
<feature type="domain" description="4Fe-4S Mo/W bis-MGD-type" evidence="9">
    <location>
        <begin position="58"/>
        <end position="131"/>
    </location>
</feature>
<dbReference type="PANTHER" id="PTHR43742:SF9">
    <property type="entry name" value="TETRATHIONATE REDUCTASE SUBUNIT A"/>
    <property type="match status" value="1"/>
</dbReference>
<dbReference type="Pfam" id="PF01568">
    <property type="entry name" value="Molydop_binding"/>
    <property type="match status" value="1"/>
</dbReference>
<dbReference type="Pfam" id="PF04879">
    <property type="entry name" value="Molybdop_Fe4S4"/>
    <property type="match status" value="1"/>
</dbReference>
<dbReference type="GO" id="GO:0016491">
    <property type="term" value="F:oxidoreductase activity"/>
    <property type="evidence" value="ECO:0007669"/>
    <property type="project" value="UniProtKB-KW"/>
</dbReference>
<evidence type="ECO:0000259" key="9">
    <source>
        <dbReference type="PROSITE" id="PS51669"/>
    </source>
</evidence>
<dbReference type="InterPro" id="IPR006963">
    <property type="entry name" value="Mopterin_OxRdtase_4Fe-4S_dom"/>
</dbReference>
<dbReference type="InterPro" id="IPR019546">
    <property type="entry name" value="TAT_signal_bac_arc"/>
</dbReference>
<dbReference type="Gene3D" id="3.40.50.740">
    <property type="match status" value="1"/>
</dbReference>
<dbReference type="PANTHER" id="PTHR43742">
    <property type="entry name" value="TRIMETHYLAMINE-N-OXIDE REDUCTASE"/>
    <property type="match status" value="1"/>
</dbReference>
<gene>
    <name evidence="10" type="ORF">MNBD_ACTINO02-2970</name>
</gene>
<dbReference type="PROSITE" id="PS51669">
    <property type="entry name" value="4FE4S_MOW_BIS_MGD"/>
    <property type="match status" value="1"/>
</dbReference>
<comment type="similarity">
    <text evidence="1">Belongs to the prokaryotic molybdopterin-containing oxidoreductase family.</text>
</comment>
<keyword evidence="6" id="KW-0560">Oxidoreductase</keyword>
<keyword evidence="8" id="KW-0411">Iron-sulfur</keyword>
<dbReference type="Pfam" id="PF00384">
    <property type="entry name" value="Molybdopterin"/>
    <property type="match status" value="1"/>
</dbReference>
<dbReference type="InterPro" id="IPR006656">
    <property type="entry name" value="Mopterin_OxRdtase"/>
</dbReference>
<sequence length="1045" mass="113567">MTTTTPEGGLSRREFIKTSALVGGAGLAATAFHMTIFGQQAMANGANITGDYILARPESLLYSTCLQCHVACQIKAKTQGGVLSKLTGNPYSPQNYLPHLALDTSPFDAATADGKLCPKGQSGIQTYADPYRVRKVLKRNGPRGSNKWIAIEFDQFVNEVIAGGQLFSAIDDTREYPGFDEVIVARDPDVMRSLGEDAAKVASGEMTIADFKSVHASHLDLLIDPDLPDLGLKNNQFVLQNGRIEHGRKEFTKRFTGGALGTVNWFAHTTICEQSHHIAYKEATGHKTEHMKPDIVNSEFILFWGTGAFTANFGLTPMAEKVTSGMVGRGLKTAVVDPRLSHDAGKADWWLPVKPGTDLVLALGIMGWMFDNDRYDAAYLANANKAAATAAGEPTWSNATHLVKIEDGKATRLLDAAEAGIGDEGQTVVMVDGQPTAVTYDDQETPVVGDLFVESSIAGIEVKSALQLLKDEATSRSLDEVSQITNVQRKTIEEVARELTSHGKRAVVEMYRGPVQHTNGFYGGDAVVMLNVLLGNADWKGGLQVGGSHWHEFGHKDGSVYDFGDMNPGALRPFGIKMTREGSTYENTTLFARDGYPAKRPFYPFTGDVYQEIIPSFAQGYPYPGKILMLHMGSPALATPAGHTTIEMLQDLDRVPLFIASDIIVGETSMYADYVLPDLTYMERWATPHTTPDIPTKSSKLRQPVAIPLTEEVTVDGEVMPISLEAFMIAVAKKLGMPGFGADAFGPGVPLNRPEDWYLKAIANIAFGDKADEAVPDASTDELDLFSNSRQFLPASVFDEAKWKAAVRTQEWPKVVYVLNRGGRYAEYGSGYDGLYMKNKMGSMFHIFMDDVAAKNNSITGQPFVGYAVWRGQRDSADEPIETRSEYPMALITYKEPWGGQSRTISNYWSNLGLVNSNYILLNRVDAQSLGIEDGQPVKLVSASNPEGTFSLGNGEMMSTVGPVRVVEGILPGTVAASWHFGHWAYGSTDIEIDGEVVGGDKRRRAGMCPNSVMLVDPKLGDVCLTDPIGGSASYYDTPVAVIPV</sequence>
<keyword evidence="5" id="KW-0732">Signal</keyword>
<dbReference type="Gene3D" id="2.40.40.20">
    <property type="match status" value="1"/>
</dbReference>
<keyword evidence="3" id="KW-0500">Molybdenum</keyword>